<organism evidence="2 3">
    <name type="scientific">Paraburkholderia caribensis MBA4</name>
    <dbReference type="NCBI Taxonomy" id="1323664"/>
    <lineage>
        <taxon>Bacteria</taxon>
        <taxon>Pseudomonadati</taxon>
        <taxon>Pseudomonadota</taxon>
        <taxon>Betaproteobacteria</taxon>
        <taxon>Burkholderiales</taxon>
        <taxon>Burkholderiaceae</taxon>
        <taxon>Paraburkholderia</taxon>
    </lineage>
</organism>
<dbReference type="KEGG" id="bcai:K788_0004848"/>
<dbReference type="AlphaFoldDB" id="A0A0P0R841"/>
<dbReference type="EMBL" id="CP012746">
    <property type="protein sequence ID" value="ALL64160.1"/>
    <property type="molecule type" value="Genomic_DNA"/>
</dbReference>
<accession>A0A0P0R841</accession>
<feature type="region of interest" description="Disordered" evidence="1">
    <location>
        <begin position="17"/>
        <end position="39"/>
    </location>
</feature>
<evidence type="ECO:0000313" key="2">
    <source>
        <dbReference type="EMBL" id="ALL64160.1"/>
    </source>
</evidence>
<evidence type="ECO:0000256" key="1">
    <source>
        <dbReference type="SAM" id="MobiDB-lite"/>
    </source>
</evidence>
<proteinExistence type="predicted"/>
<name>A0A0P0R841_9BURK</name>
<dbReference type="Proteomes" id="UP000019146">
    <property type="component" value="Chromosome 1"/>
</dbReference>
<gene>
    <name evidence="2" type="ORF">K788_0004848</name>
</gene>
<sequence>MRGHGFLLDSFSSAVRAVSDSTTAPQRTDQQAKKVKVKIVRDEKKPPDSLAVFSGISGAYVRSHPSRSASGLRCPKEIKIKLGGHGEKGMVRQKG</sequence>
<feature type="compositionally biased region" description="Polar residues" evidence="1">
    <location>
        <begin position="19"/>
        <end position="29"/>
    </location>
</feature>
<reference evidence="2 3" key="1">
    <citation type="journal article" date="2014" name="Genome Announc.">
        <title>Draft Genome Sequence of the Haloacid-Degrading Burkholderia caribensis Strain MBA4.</title>
        <authorList>
            <person name="Pan Y."/>
            <person name="Kong K.F."/>
            <person name="Tsang J.S."/>
        </authorList>
    </citation>
    <scope>NUCLEOTIDE SEQUENCE [LARGE SCALE GENOMIC DNA]</scope>
    <source>
        <strain evidence="2 3">MBA4</strain>
    </source>
</reference>
<evidence type="ECO:0000313" key="3">
    <source>
        <dbReference type="Proteomes" id="UP000019146"/>
    </source>
</evidence>
<protein>
    <submittedName>
        <fullName evidence="2">Uncharacterized protein</fullName>
    </submittedName>
</protein>